<dbReference type="Pfam" id="PF00579">
    <property type="entry name" value="tRNA-synt_1b"/>
    <property type="match status" value="1"/>
</dbReference>
<dbReference type="GO" id="GO:0004831">
    <property type="term" value="F:tyrosine-tRNA ligase activity"/>
    <property type="evidence" value="ECO:0007669"/>
    <property type="project" value="UniProtKB-UniRule"/>
</dbReference>
<dbReference type="PIRSF" id="PIRSF006588">
    <property type="entry name" value="TyrRS_arch_euk"/>
    <property type="match status" value="1"/>
</dbReference>
<comment type="similarity">
    <text evidence="8">Belongs to the class-I aminoacyl-tRNA synthetase family. TyrS type 4 subfamily.</text>
</comment>
<keyword evidence="3 8" id="KW-0547">Nucleotide-binding</keyword>
<dbReference type="Proteomes" id="UP000192050">
    <property type="component" value="Chromosome"/>
</dbReference>
<keyword evidence="1 8" id="KW-0963">Cytoplasm</keyword>
<evidence type="ECO:0000313" key="10">
    <source>
        <dbReference type="EMBL" id="NOL59362.1"/>
    </source>
</evidence>
<dbReference type="NCBIfam" id="NF006330">
    <property type="entry name" value="PRK08560.1"/>
    <property type="match status" value="1"/>
</dbReference>
<reference evidence="9 11" key="1">
    <citation type="submission" date="2011-10" db="EMBL/GenBank/DDBJ databases">
        <title>Metabolic and evolutionary patterns in the extreme acidophile Ferroplasma acidiphilum.</title>
        <authorList>
            <person name="Golyshina O.V."/>
            <person name="Kozyavkin S.A."/>
            <person name="Tatusov R.L."/>
            <person name="Slesarev A.I."/>
            <person name="Golyshin P.N."/>
        </authorList>
    </citation>
    <scope>NUCLEOTIDE SEQUENCE [LARGE SCALE GENOMIC DNA]</scope>
    <source>
        <strain evidence="9">Berkeley</strain>
        <strain evidence="11">Y</strain>
    </source>
</reference>
<evidence type="ECO:0000256" key="6">
    <source>
        <dbReference type="ARBA" id="ARBA00023146"/>
    </source>
</evidence>
<evidence type="ECO:0000256" key="8">
    <source>
        <dbReference type="HAMAP-Rule" id="MF_02009"/>
    </source>
</evidence>
<keyword evidence="6 8" id="KW-0030">Aminoacyl-tRNA synthetase</keyword>
<organism evidence="9 11">
    <name type="scientific">Ferroplasma acidiphilum</name>
    <dbReference type="NCBI Taxonomy" id="74969"/>
    <lineage>
        <taxon>Archaea</taxon>
        <taxon>Methanobacteriati</taxon>
        <taxon>Thermoplasmatota</taxon>
        <taxon>Thermoplasmata</taxon>
        <taxon>Thermoplasmatales</taxon>
        <taxon>Ferroplasmaceae</taxon>
        <taxon>Ferroplasma</taxon>
    </lineage>
</organism>
<dbReference type="GO" id="GO:0005524">
    <property type="term" value="F:ATP binding"/>
    <property type="evidence" value="ECO:0007669"/>
    <property type="project" value="UniProtKB-UniRule"/>
</dbReference>
<evidence type="ECO:0000256" key="7">
    <source>
        <dbReference type="ARBA" id="ARBA00048248"/>
    </source>
</evidence>
<feature type="binding site" evidence="8">
    <location>
        <position position="163"/>
    </location>
    <ligand>
        <name>L-tyrosine</name>
        <dbReference type="ChEBI" id="CHEBI:58315"/>
    </ligand>
</feature>
<keyword evidence="5 8" id="KW-0648">Protein biosynthesis</keyword>
<dbReference type="Proteomes" id="UP000546917">
    <property type="component" value="Unassembled WGS sequence"/>
</dbReference>
<dbReference type="SUPFAM" id="SSF52374">
    <property type="entry name" value="Nucleotidylyl transferase"/>
    <property type="match status" value="1"/>
</dbReference>
<evidence type="ECO:0000313" key="9">
    <source>
        <dbReference type="EMBL" id="ARD84468.1"/>
    </source>
</evidence>
<evidence type="ECO:0000256" key="1">
    <source>
        <dbReference type="ARBA" id="ARBA00022490"/>
    </source>
</evidence>
<dbReference type="Gene3D" id="1.10.240.10">
    <property type="entry name" value="Tyrosyl-Transfer RNA Synthetase"/>
    <property type="match status" value="1"/>
</dbReference>
<comment type="subunit">
    <text evidence="8">Homodimer.</text>
</comment>
<keyword evidence="2 8" id="KW-0436">Ligase</keyword>
<comment type="catalytic activity">
    <reaction evidence="7 8">
        <text>tRNA(Tyr) + L-tyrosine + ATP = L-tyrosyl-tRNA(Tyr) + AMP + diphosphate + H(+)</text>
        <dbReference type="Rhea" id="RHEA:10220"/>
        <dbReference type="Rhea" id="RHEA-COMP:9706"/>
        <dbReference type="Rhea" id="RHEA-COMP:9707"/>
        <dbReference type="ChEBI" id="CHEBI:15378"/>
        <dbReference type="ChEBI" id="CHEBI:30616"/>
        <dbReference type="ChEBI" id="CHEBI:33019"/>
        <dbReference type="ChEBI" id="CHEBI:58315"/>
        <dbReference type="ChEBI" id="CHEBI:78442"/>
        <dbReference type="ChEBI" id="CHEBI:78536"/>
        <dbReference type="ChEBI" id="CHEBI:456215"/>
        <dbReference type="EC" id="6.1.1.1"/>
    </reaction>
</comment>
<dbReference type="AlphaFoldDB" id="A0A1V0N2V5"/>
<dbReference type="GO" id="GO:0006437">
    <property type="term" value="P:tyrosyl-tRNA aminoacylation"/>
    <property type="evidence" value="ECO:0007669"/>
    <property type="project" value="UniProtKB-UniRule"/>
</dbReference>
<proteinExistence type="inferred from homology"/>
<comment type="function">
    <text evidence="8">Catalyzes the attachment of tyrosine to tRNA(Tyr) in a two-step reaction: tyrosine is first activated by ATP to form Tyr-AMP and then transferred to the acceptor end of tRNA(Tyr).</text>
</comment>
<evidence type="ECO:0000313" key="11">
    <source>
        <dbReference type="Proteomes" id="UP000192050"/>
    </source>
</evidence>
<protein>
    <recommendedName>
        <fullName evidence="8">Tyrosine--tRNA ligase</fullName>
        <ecNumber evidence="8">6.1.1.1</ecNumber>
    </recommendedName>
    <alternativeName>
        <fullName evidence="8">Tyrosyl-tRNA synthetase</fullName>
        <shortName evidence="8">TyrRS</shortName>
    </alternativeName>
</protein>
<evidence type="ECO:0000256" key="5">
    <source>
        <dbReference type="ARBA" id="ARBA00022917"/>
    </source>
</evidence>
<dbReference type="EMBL" id="JABGBP010000020">
    <property type="protein sequence ID" value="NOL59362.1"/>
    <property type="molecule type" value="Genomic_DNA"/>
</dbReference>
<dbReference type="OrthoDB" id="8389at2157"/>
<dbReference type="KEGG" id="fai:FAD_0556"/>
<keyword evidence="11" id="KW-1185">Reference proteome</keyword>
<dbReference type="InterPro" id="IPR014729">
    <property type="entry name" value="Rossmann-like_a/b/a_fold"/>
</dbReference>
<feature type="binding site" evidence="8">
    <location>
        <position position="156"/>
    </location>
    <ligand>
        <name>L-tyrosine</name>
        <dbReference type="ChEBI" id="CHEBI:58315"/>
    </ligand>
</feature>
<dbReference type="InterPro" id="IPR002305">
    <property type="entry name" value="aa-tRNA-synth_Ic"/>
</dbReference>
<name>A0A1V0N2V5_9ARCH</name>
<dbReference type="NCBIfam" id="TIGR00234">
    <property type="entry name" value="tyrS"/>
    <property type="match status" value="1"/>
</dbReference>
<reference evidence="10 12" key="2">
    <citation type="submission" date="2020-05" db="EMBL/GenBank/DDBJ databases">
        <authorList>
            <person name="Zhang R."/>
        </authorList>
    </citation>
    <scope>NUCLEOTIDE SEQUENCE [LARGE SCALE GENOMIC DNA]</scope>
    <source>
        <strain evidence="10 12">DSM 28986</strain>
    </source>
</reference>
<feature type="binding site" evidence="8">
    <location>
        <position position="222"/>
    </location>
    <ligand>
        <name>ATP</name>
        <dbReference type="ChEBI" id="CHEBI:30616"/>
    </ligand>
</feature>
<evidence type="ECO:0000313" key="12">
    <source>
        <dbReference type="Proteomes" id="UP000546917"/>
    </source>
</evidence>
<dbReference type="InterPro" id="IPR002307">
    <property type="entry name" value="Tyr-tRNA-ligase"/>
</dbReference>
<evidence type="ECO:0000256" key="3">
    <source>
        <dbReference type="ARBA" id="ARBA00022741"/>
    </source>
</evidence>
<dbReference type="InterPro" id="IPR023617">
    <property type="entry name" value="Tyr-tRNA-ligase_arc/euk-type"/>
</dbReference>
<dbReference type="EC" id="6.1.1.1" evidence="8"/>
<dbReference type="STRING" id="74969.FAD_0556"/>
<dbReference type="HAMAP" id="MF_02009">
    <property type="entry name" value="Tyr_tRNA_synth_type4"/>
    <property type="match status" value="1"/>
</dbReference>
<feature type="short sequence motif" description="'KMSKS' region" evidence="8">
    <location>
        <begin position="219"/>
        <end position="223"/>
    </location>
</feature>
<comment type="subcellular location">
    <subcellularLocation>
        <location evidence="8">Cytoplasm</location>
    </subcellularLocation>
</comment>
<dbReference type="PANTHER" id="PTHR46264:SF4">
    <property type="entry name" value="TYROSINE--TRNA LIGASE, CYTOPLASMIC"/>
    <property type="match status" value="1"/>
</dbReference>
<sequence>MENTVILKKNTAEVVTLEECKDLVPDNSEAYIGFEPSGLPHIAILIYVNKINELVKLGFNVKVLLADWHARVNDKLGGDIDLIRKSGETLRKSMLYAGLLDGVQFIWATDLVANPDYWELLLQTAKNSSLLRIRRSLPIMGRTEEDADKDFSKYIYPLMQVTDVFYLNSDIAIGGTDQRHAYMLARDIAEKMGRKKPILVEMPLISSLKGKGRMDDFKKMSKSDPDSALFLTDSEDDIRRKIKNAFCPMGIVDGNPVIDIMKYVIFPYYATEIEINRPESHGGPYTIHSFGELESKYLNSEIHPMDLKKALTQILINVILPVSNKLNSD</sequence>
<feature type="binding site" evidence="8">
    <location>
        <position position="178"/>
    </location>
    <ligand>
        <name>L-tyrosine</name>
        <dbReference type="ChEBI" id="CHEBI:58315"/>
    </ligand>
</feature>
<dbReference type="PANTHER" id="PTHR46264">
    <property type="entry name" value="TYROSINE-TRNA LIGASE"/>
    <property type="match status" value="1"/>
</dbReference>
<dbReference type="PRINTS" id="PR01040">
    <property type="entry name" value="TRNASYNTHTYR"/>
</dbReference>
<accession>A0A1V0N2V5</accession>
<dbReference type="InterPro" id="IPR050489">
    <property type="entry name" value="Tyr-tRNA_synthase"/>
</dbReference>
<feature type="binding site" evidence="8">
    <location>
        <position position="160"/>
    </location>
    <ligand>
        <name>L-tyrosine</name>
        <dbReference type="ChEBI" id="CHEBI:58315"/>
    </ligand>
</feature>
<dbReference type="Gene3D" id="3.40.50.620">
    <property type="entry name" value="HUPs"/>
    <property type="match status" value="1"/>
</dbReference>
<feature type="binding site" evidence="8">
    <location>
        <position position="31"/>
    </location>
    <ligand>
        <name>L-tyrosine</name>
        <dbReference type="ChEBI" id="CHEBI:58315"/>
    </ligand>
</feature>
<gene>
    <name evidence="8 9" type="primary">tyrS</name>
    <name evidence="9" type="ORF">FAD_0556</name>
    <name evidence="10" type="ORF">HLB00_00720</name>
</gene>
<dbReference type="GO" id="GO:0005737">
    <property type="term" value="C:cytoplasm"/>
    <property type="evidence" value="ECO:0007669"/>
    <property type="project" value="UniProtKB-SubCell"/>
</dbReference>
<evidence type="ECO:0000256" key="4">
    <source>
        <dbReference type="ARBA" id="ARBA00022840"/>
    </source>
</evidence>
<dbReference type="InterPro" id="IPR023678">
    <property type="entry name" value="Tyr-tRNA-ligase_4"/>
</dbReference>
<evidence type="ECO:0000256" key="2">
    <source>
        <dbReference type="ARBA" id="ARBA00022598"/>
    </source>
</evidence>
<keyword evidence="4 8" id="KW-0067">ATP-binding</keyword>
<dbReference type="RefSeq" id="WP_081141685.1">
    <property type="nucleotide sequence ID" value="NZ_CP015363.1"/>
</dbReference>
<dbReference type="EMBL" id="CP015363">
    <property type="protein sequence ID" value="ARD84468.1"/>
    <property type="molecule type" value="Genomic_DNA"/>
</dbReference>
<dbReference type="GeneID" id="84217155"/>